<proteinExistence type="predicted"/>
<evidence type="ECO:0000313" key="4">
    <source>
        <dbReference type="Proteomes" id="UP000799770"/>
    </source>
</evidence>
<evidence type="ECO:0000256" key="2">
    <source>
        <dbReference type="SAM" id="Phobius"/>
    </source>
</evidence>
<dbReference type="AlphaFoldDB" id="A0A6A5YNR0"/>
<dbReference type="Proteomes" id="UP000799770">
    <property type="component" value="Unassembled WGS sequence"/>
</dbReference>
<reference evidence="3" key="1">
    <citation type="journal article" date="2020" name="Stud. Mycol.">
        <title>101 Dothideomycetes genomes: a test case for predicting lifestyles and emergence of pathogens.</title>
        <authorList>
            <person name="Haridas S."/>
            <person name="Albert R."/>
            <person name="Binder M."/>
            <person name="Bloem J."/>
            <person name="Labutti K."/>
            <person name="Salamov A."/>
            <person name="Andreopoulos B."/>
            <person name="Baker S."/>
            <person name="Barry K."/>
            <person name="Bills G."/>
            <person name="Bluhm B."/>
            <person name="Cannon C."/>
            <person name="Castanera R."/>
            <person name="Culley D."/>
            <person name="Daum C."/>
            <person name="Ezra D."/>
            <person name="Gonzalez J."/>
            <person name="Henrissat B."/>
            <person name="Kuo A."/>
            <person name="Liang C."/>
            <person name="Lipzen A."/>
            <person name="Lutzoni F."/>
            <person name="Magnuson J."/>
            <person name="Mondo S."/>
            <person name="Nolan M."/>
            <person name="Ohm R."/>
            <person name="Pangilinan J."/>
            <person name="Park H.-J."/>
            <person name="Ramirez L."/>
            <person name="Alfaro M."/>
            <person name="Sun H."/>
            <person name="Tritt A."/>
            <person name="Yoshinaga Y."/>
            <person name="Zwiers L.-H."/>
            <person name="Turgeon B."/>
            <person name="Goodwin S."/>
            <person name="Spatafora J."/>
            <person name="Crous P."/>
            <person name="Grigoriev I."/>
        </authorList>
    </citation>
    <scope>NUCLEOTIDE SEQUENCE</scope>
    <source>
        <strain evidence="3">CBS 627.86</strain>
    </source>
</reference>
<dbReference type="EMBL" id="ML977345">
    <property type="protein sequence ID" value="KAF2108776.1"/>
    <property type="molecule type" value="Genomic_DNA"/>
</dbReference>
<feature type="transmembrane region" description="Helical" evidence="2">
    <location>
        <begin position="197"/>
        <end position="219"/>
    </location>
</feature>
<feature type="compositionally biased region" description="Basic and acidic residues" evidence="1">
    <location>
        <begin position="45"/>
        <end position="57"/>
    </location>
</feature>
<keyword evidence="4" id="KW-1185">Reference proteome</keyword>
<feature type="compositionally biased region" description="Low complexity" evidence="1">
    <location>
        <begin position="14"/>
        <end position="39"/>
    </location>
</feature>
<organism evidence="3 4">
    <name type="scientific">Lophiotrema nucula</name>
    <dbReference type="NCBI Taxonomy" id="690887"/>
    <lineage>
        <taxon>Eukaryota</taxon>
        <taxon>Fungi</taxon>
        <taxon>Dikarya</taxon>
        <taxon>Ascomycota</taxon>
        <taxon>Pezizomycotina</taxon>
        <taxon>Dothideomycetes</taxon>
        <taxon>Pleosporomycetidae</taxon>
        <taxon>Pleosporales</taxon>
        <taxon>Lophiotremataceae</taxon>
        <taxon>Lophiotrema</taxon>
    </lineage>
</organism>
<gene>
    <name evidence="3" type="ORF">BDV96DRAFT_636496</name>
</gene>
<evidence type="ECO:0000256" key="1">
    <source>
        <dbReference type="SAM" id="MobiDB-lite"/>
    </source>
</evidence>
<keyword evidence="2" id="KW-0472">Membrane</keyword>
<feature type="region of interest" description="Disordered" evidence="1">
    <location>
        <begin position="1"/>
        <end position="78"/>
    </location>
</feature>
<feature type="transmembrane region" description="Helical" evidence="2">
    <location>
        <begin position="239"/>
        <end position="265"/>
    </location>
</feature>
<name>A0A6A5YNR0_9PLEO</name>
<keyword evidence="2" id="KW-1133">Transmembrane helix</keyword>
<evidence type="ECO:0000313" key="3">
    <source>
        <dbReference type="EMBL" id="KAF2108776.1"/>
    </source>
</evidence>
<sequence>MSSSSRRSSRNISKPQQAHPAPAASAPAAAPAGDGAQQQKKARFTRAEKRAFAREKAQNPFLPSRPKQQSKAQTIAAPRSLRTNHEAPNANIDNMIGFLLAQRGAGKKQQAKAINSVFQGFKLDQPAAKPKAAPKKELSAAKLEKIQKRKEVRAEKRQIYLAEKAKKAEAQVTESTATATFEQQPLPADDEINYDEFYLSSALLLSQTISTIAMAPVIVEPSQPVHTMDGPRESSTSRFNAPMLIIIIWLSLFVVFALLAGVYTYRKSKFSFYKKKAATDPDLEVQEKLQPEEQQSTMSDLPGGGFLQQHLNGLRNWIKPELSKAETLAPSTKARPRRPASWFMGGWRKAQRPAPPAHLGLESNPHEYRPSAMVRADRYM</sequence>
<accession>A0A6A5YNR0</accession>
<keyword evidence="2" id="KW-0812">Transmembrane</keyword>
<protein>
    <submittedName>
        <fullName evidence="3">Uncharacterized protein</fullName>
    </submittedName>
</protein>